<comment type="caution">
    <text evidence="1">The sequence shown here is derived from an EMBL/GenBank/DDBJ whole genome shotgun (WGS) entry which is preliminary data.</text>
</comment>
<reference evidence="1 2" key="1">
    <citation type="submission" date="2018-10" db="EMBL/GenBank/DDBJ databases">
        <title>Sequencing the genomes of 1000 actinobacteria strains.</title>
        <authorList>
            <person name="Klenk H.-P."/>
        </authorList>
    </citation>
    <scope>NUCLEOTIDE SEQUENCE [LARGE SCALE GENOMIC DNA]</scope>
    <source>
        <strain evidence="1 2">DSM 43800</strain>
    </source>
</reference>
<keyword evidence="1" id="KW-0238">DNA-binding</keyword>
<sequence length="157" mass="16654">MPGSVRSLVLAAVPEWTGIATNHVMRGATVSVNDEQLERVLARYREQRDELEAFQRGMSAISCTATAPRQTVKVTVGNQGELTDLAFPTDAYKRMAPAELAGAILTATREARGKALDAAAELLAPLLPAGLNARDIVEGKADLASYVPGEPPAHDFG</sequence>
<protein>
    <submittedName>
        <fullName evidence="1">YbaB/EbfC DNA-binding family protein</fullName>
    </submittedName>
</protein>
<dbReference type="GO" id="GO:0003677">
    <property type="term" value="F:DNA binding"/>
    <property type="evidence" value="ECO:0007669"/>
    <property type="project" value="UniProtKB-KW"/>
</dbReference>
<dbReference type="Gene3D" id="3.30.1310.10">
    <property type="entry name" value="Nucleoid-associated protein YbaB-like domain"/>
    <property type="match status" value="1"/>
</dbReference>
<evidence type="ECO:0000313" key="2">
    <source>
        <dbReference type="Proteomes" id="UP000282084"/>
    </source>
</evidence>
<dbReference type="Proteomes" id="UP000282084">
    <property type="component" value="Unassembled WGS sequence"/>
</dbReference>
<proteinExistence type="predicted"/>
<dbReference type="EMBL" id="RBXO01000001">
    <property type="protein sequence ID" value="RKT56738.1"/>
    <property type="molecule type" value="Genomic_DNA"/>
</dbReference>
<dbReference type="SUPFAM" id="SSF82607">
    <property type="entry name" value="YbaB-like"/>
    <property type="match status" value="1"/>
</dbReference>
<dbReference type="Pfam" id="PF02575">
    <property type="entry name" value="YbaB_DNA_bd"/>
    <property type="match status" value="1"/>
</dbReference>
<keyword evidence="2" id="KW-1185">Reference proteome</keyword>
<dbReference type="AlphaFoldDB" id="A0A495WAB5"/>
<gene>
    <name evidence="1" type="ORF">C8E97_5448</name>
</gene>
<organism evidence="1 2">
    <name type="scientific">Saccharothrix australiensis</name>
    <dbReference type="NCBI Taxonomy" id="2072"/>
    <lineage>
        <taxon>Bacteria</taxon>
        <taxon>Bacillati</taxon>
        <taxon>Actinomycetota</taxon>
        <taxon>Actinomycetes</taxon>
        <taxon>Pseudonocardiales</taxon>
        <taxon>Pseudonocardiaceae</taxon>
        <taxon>Saccharothrix</taxon>
    </lineage>
</organism>
<accession>A0A495WAB5</accession>
<dbReference type="InterPro" id="IPR004401">
    <property type="entry name" value="YbaB/EbfC"/>
</dbReference>
<evidence type="ECO:0000313" key="1">
    <source>
        <dbReference type="EMBL" id="RKT56738.1"/>
    </source>
</evidence>
<name>A0A495WAB5_9PSEU</name>
<dbReference type="InterPro" id="IPR036894">
    <property type="entry name" value="YbaB-like_sf"/>
</dbReference>